<reference evidence="2 3" key="3">
    <citation type="journal article" date="2013" name="Rice">
        <title>Improvement of the Oryza sativa Nipponbare reference genome using next generation sequence and optical map data.</title>
        <authorList>
            <person name="Kawahara Y."/>
            <person name="de la Bastide M."/>
            <person name="Hamilton J.P."/>
            <person name="Kanamori H."/>
            <person name="McCombie W.R."/>
            <person name="Ouyang S."/>
            <person name="Schwartz D.C."/>
            <person name="Tanaka T."/>
            <person name="Wu J."/>
            <person name="Zhou S."/>
            <person name="Childs K.L."/>
            <person name="Davidson R.M."/>
            <person name="Lin H."/>
            <person name="Quesada-Ocampo L."/>
            <person name="Vaillancourt B."/>
            <person name="Sakai H."/>
            <person name="Lee S.S."/>
            <person name="Kim J."/>
            <person name="Numa H."/>
            <person name="Itoh T."/>
            <person name="Buell C.R."/>
            <person name="Matsumoto T."/>
        </authorList>
    </citation>
    <scope>NUCLEOTIDE SEQUENCE [LARGE SCALE GENOMIC DNA]</scope>
    <source>
        <strain evidence="3">cv. Nipponbare</strain>
    </source>
</reference>
<accession>A0A0P0Y6R8</accession>
<dbReference type="Proteomes" id="UP000059680">
    <property type="component" value="Chromosome 12"/>
</dbReference>
<feature type="chain" id="PRO_5006057407" evidence="1">
    <location>
        <begin position="36"/>
        <end position="86"/>
    </location>
</feature>
<dbReference type="InParanoid" id="A0A0P0Y6R8"/>
<dbReference type="EMBL" id="AP014968">
    <property type="protein sequence ID" value="BAT15814.1"/>
    <property type="molecule type" value="Genomic_DNA"/>
</dbReference>
<evidence type="ECO:0000313" key="2">
    <source>
        <dbReference type="EMBL" id="BAT15814.1"/>
    </source>
</evidence>
<protein>
    <submittedName>
        <fullName evidence="2">Os12g0138000 protein</fullName>
    </submittedName>
</protein>
<keyword evidence="3" id="KW-1185">Reference proteome</keyword>
<proteinExistence type="predicted"/>
<sequence length="86" mass="10021">MSFQTTSHHLMPTRQSVIRLSVFFFLAAVRRSSDACEVSWCLPDQPTPSRSRMHSGRRHVKFDNNVHIVHTTYPITYLSNYALRTK</sequence>
<dbReference type="PaxDb" id="39947-A0A0P0Y6R8"/>
<reference evidence="3" key="1">
    <citation type="journal article" date="2005" name="Nature">
        <title>The map-based sequence of the rice genome.</title>
        <authorList>
            <consortium name="International rice genome sequencing project (IRGSP)"/>
            <person name="Matsumoto T."/>
            <person name="Wu J."/>
            <person name="Kanamori H."/>
            <person name="Katayose Y."/>
            <person name="Fujisawa M."/>
            <person name="Namiki N."/>
            <person name="Mizuno H."/>
            <person name="Yamamoto K."/>
            <person name="Antonio B.A."/>
            <person name="Baba T."/>
            <person name="Sakata K."/>
            <person name="Nagamura Y."/>
            <person name="Aoki H."/>
            <person name="Arikawa K."/>
            <person name="Arita K."/>
            <person name="Bito T."/>
            <person name="Chiden Y."/>
            <person name="Fujitsuka N."/>
            <person name="Fukunaka R."/>
            <person name="Hamada M."/>
            <person name="Harada C."/>
            <person name="Hayashi A."/>
            <person name="Hijishita S."/>
            <person name="Honda M."/>
            <person name="Hosokawa S."/>
            <person name="Ichikawa Y."/>
            <person name="Idonuma A."/>
            <person name="Iijima M."/>
            <person name="Ikeda M."/>
            <person name="Ikeno M."/>
            <person name="Ito K."/>
            <person name="Ito S."/>
            <person name="Ito T."/>
            <person name="Ito Y."/>
            <person name="Ito Y."/>
            <person name="Iwabuchi A."/>
            <person name="Kamiya K."/>
            <person name="Karasawa W."/>
            <person name="Kurita K."/>
            <person name="Katagiri S."/>
            <person name="Kikuta A."/>
            <person name="Kobayashi H."/>
            <person name="Kobayashi N."/>
            <person name="Machita K."/>
            <person name="Maehara T."/>
            <person name="Masukawa M."/>
            <person name="Mizubayashi T."/>
            <person name="Mukai Y."/>
            <person name="Nagasaki H."/>
            <person name="Nagata Y."/>
            <person name="Naito S."/>
            <person name="Nakashima M."/>
            <person name="Nakama Y."/>
            <person name="Nakamichi Y."/>
            <person name="Nakamura M."/>
            <person name="Meguro A."/>
            <person name="Negishi M."/>
            <person name="Ohta I."/>
            <person name="Ohta T."/>
            <person name="Okamoto M."/>
            <person name="Ono N."/>
            <person name="Saji S."/>
            <person name="Sakaguchi M."/>
            <person name="Sakai K."/>
            <person name="Shibata M."/>
            <person name="Shimokawa T."/>
            <person name="Song J."/>
            <person name="Takazaki Y."/>
            <person name="Terasawa K."/>
            <person name="Tsugane M."/>
            <person name="Tsuji K."/>
            <person name="Ueda S."/>
            <person name="Waki K."/>
            <person name="Yamagata H."/>
            <person name="Yamamoto M."/>
            <person name="Yamamoto S."/>
            <person name="Yamane H."/>
            <person name="Yoshiki S."/>
            <person name="Yoshihara R."/>
            <person name="Yukawa K."/>
            <person name="Zhong H."/>
            <person name="Yano M."/>
            <person name="Yuan Q."/>
            <person name="Ouyang S."/>
            <person name="Liu J."/>
            <person name="Jones K.M."/>
            <person name="Gansberger K."/>
            <person name="Moffat K."/>
            <person name="Hill J."/>
            <person name="Bera J."/>
            <person name="Fadrosh D."/>
            <person name="Jin S."/>
            <person name="Johri S."/>
            <person name="Kim M."/>
            <person name="Overton L."/>
            <person name="Reardon M."/>
            <person name="Tsitrin T."/>
            <person name="Vuong H."/>
            <person name="Weaver B."/>
            <person name="Ciecko A."/>
            <person name="Tallon L."/>
            <person name="Jackson J."/>
            <person name="Pai G."/>
            <person name="Aken S.V."/>
            <person name="Utterback T."/>
            <person name="Reidmuller S."/>
            <person name="Feldblyum T."/>
            <person name="Hsiao J."/>
            <person name="Zismann V."/>
            <person name="Iobst S."/>
            <person name="de Vazeille A.R."/>
            <person name="Buell C.R."/>
            <person name="Ying K."/>
            <person name="Li Y."/>
            <person name="Lu T."/>
            <person name="Huang Y."/>
            <person name="Zhao Q."/>
            <person name="Feng Q."/>
            <person name="Zhang L."/>
            <person name="Zhu J."/>
            <person name="Weng Q."/>
            <person name="Mu J."/>
            <person name="Lu Y."/>
            <person name="Fan D."/>
            <person name="Liu Y."/>
            <person name="Guan J."/>
            <person name="Zhang Y."/>
            <person name="Yu S."/>
            <person name="Liu X."/>
            <person name="Zhang Y."/>
            <person name="Hong G."/>
            <person name="Han B."/>
            <person name="Choisne N."/>
            <person name="Demange N."/>
            <person name="Orjeda G."/>
            <person name="Samain S."/>
            <person name="Cattolico L."/>
            <person name="Pelletier E."/>
            <person name="Couloux A."/>
            <person name="Segurens B."/>
            <person name="Wincker P."/>
            <person name="D'Hont A."/>
            <person name="Scarpelli C."/>
            <person name="Weissenbach J."/>
            <person name="Salanoubat M."/>
            <person name="Quetier F."/>
            <person name="Yu Y."/>
            <person name="Kim H.R."/>
            <person name="Rambo T."/>
            <person name="Currie J."/>
            <person name="Collura K."/>
            <person name="Luo M."/>
            <person name="Yang T."/>
            <person name="Ammiraju J.S.S."/>
            <person name="Engler F."/>
            <person name="Soderlund C."/>
            <person name="Wing R.A."/>
            <person name="Palmer L.E."/>
            <person name="de la Bastide M."/>
            <person name="Spiegel L."/>
            <person name="Nascimento L."/>
            <person name="Zutavern T."/>
            <person name="O'Shaughnessy A."/>
            <person name="Dike S."/>
            <person name="Dedhia N."/>
            <person name="Preston R."/>
            <person name="Balija V."/>
            <person name="McCombie W.R."/>
            <person name="Chow T."/>
            <person name="Chen H."/>
            <person name="Chung M."/>
            <person name="Chen C."/>
            <person name="Shaw J."/>
            <person name="Wu H."/>
            <person name="Hsiao K."/>
            <person name="Chao Y."/>
            <person name="Chu M."/>
            <person name="Cheng C."/>
            <person name="Hour A."/>
            <person name="Lee P."/>
            <person name="Lin S."/>
            <person name="Lin Y."/>
            <person name="Liou J."/>
            <person name="Liu S."/>
            <person name="Hsing Y."/>
            <person name="Raghuvanshi S."/>
            <person name="Mohanty A."/>
            <person name="Bharti A.K."/>
            <person name="Gaur A."/>
            <person name="Gupta V."/>
            <person name="Kumar D."/>
            <person name="Ravi V."/>
            <person name="Vij S."/>
            <person name="Kapur A."/>
            <person name="Khurana P."/>
            <person name="Khurana P."/>
            <person name="Khurana J.P."/>
            <person name="Tyagi A.K."/>
            <person name="Gaikwad K."/>
            <person name="Singh A."/>
            <person name="Dalal V."/>
            <person name="Srivastava S."/>
            <person name="Dixit A."/>
            <person name="Pal A.K."/>
            <person name="Ghazi I.A."/>
            <person name="Yadav M."/>
            <person name="Pandit A."/>
            <person name="Bhargava A."/>
            <person name="Sureshbabu K."/>
            <person name="Batra K."/>
            <person name="Sharma T.R."/>
            <person name="Mohapatra T."/>
            <person name="Singh N.K."/>
            <person name="Messing J."/>
            <person name="Nelson A.B."/>
            <person name="Fuks G."/>
            <person name="Kavchok S."/>
            <person name="Keizer G."/>
            <person name="Linton E."/>
            <person name="Llaca V."/>
            <person name="Song R."/>
            <person name="Tanyolac B."/>
            <person name="Young S."/>
            <person name="Ho-Il K."/>
            <person name="Hahn J.H."/>
            <person name="Sangsakoo G."/>
            <person name="Vanavichit A."/>
            <person name="de Mattos Luiz.A.T."/>
            <person name="Zimmer P.D."/>
            <person name="Malone G."/>
            <person name="Dellagostin O."/>
            <person name="de Oliveira A.C."/>
            <person name="Bevan M."/>
            <person name="Bancroft I."/>
            <person name="Minx P."/>
            <person name="Cordum H."/>
            <person name="Wilson R."/>
            <person name="Cheng Z."/>
            <person name="Jin W."/>
            <person name="Jiang J."/>
            <person name="Leong S.A."/>
            <person name="Iwama H."/>
            <person name="Gojobori T."/>
            <person name="Itoh T."/>
            <person name="Niimura Y."/>
            <person name="Fujii Y."/>
            <person name="Habara T."/>
            <person name="Sakai H."/>
            <person name="Sato Y."/>
            <person name="Wilson G."/>
            <person name="Kumar K."/>
            <person name="McCouch S."/>
            <person name="Juretic N."/>
            <person name="Hoen D."/>
            <person name="Wright S."/>
            <person name="Bruskiewich R."/>
            <person name="Bureau T."/>
            <person name="Miyao A."/>
            <person name="Hirochika H."/>
            <person name="Nishikawa T."/>
            <person name="Kadowaki K."/>
            <person name="Sugiura M."/>
            <person name="Burr B."/>
            <person name="Sasaki T."/>
        </authorList>
    </citation>
    <scope>NUCLEOTIDE SEQUENCE [LARGE SCALE GENOMIC DNA]</scope>
    <source>
        <strain evidence="3">cv. Nipponbare</strain>
    </source>
</reference>
<keyword evidence="1" id="KW-0732">Signal</keyword>
<name>A0A0P0Y6R8_ORYSJ</name>
<dbReference type="Gramene" id="Os12t0138000-01">
    <property type="protein sequence ID" value="Os12t0138000-01"/>
    <property type="gene ID" value="Os12g0138000"/>
</dbReference>
<evidence type="ECO:0000256" key="1">
    <source>
        <dbReference type="SAM" id="SignalP"/>
    </source>
</evidence>
<evidence type="ECO:0000313" key="3">
    <source>
        <dbReference type="Proteomes" id="UP000059680"/>
    </source>
</evidence>
<dbReference type="AlphaFoldDB" id="A0A0P0Y6R8"/>
<reference evidence="2 3" key="2">
    <citation type="journal article" date="2013" name="Plant Cell Physiol.">
        <title>Rice Annotation Project Database (RAP-DB): an integrative and interactive database for rice genomics.</title>
        <authorList>
            <person name="Sakai H."/>
            <person name="Lee S.S."/>
            <person name="Tanaka T."/>
            <person name="Numa H."/>
            <person name="Kim J."/>
            <person name="Kawahara Y."/>
            <person name="Wakimoto H."/>
            <person name="Yang C.C."/>
            <person name="Iwamoto M."/>
            <person name="Abe T."/>
            <person name="Yamada Y."/>
            <person name="Muto A."/>
            <person name="Inokuchi H."/>
            <person name="Ikemura T."/>
            <person name="Matsumoto T."/>
            <person name="Sasaki T."/>
            <person name="Itoh T."/>
        </authorList>
    </citation>
    <scope>NUCLEOTIDE SEQUENCE [LARGE SCALE GENOMIC DNA]</scope>
    <source>
        <strain evidence="3">cv. Nipponbare</strain>
    </source>
</reference>
<gene>
    <name evidence="2" type="ordered locus">Os12g0138000</name>
    <name evidence="2" type="ORF">OSNPB_120138000</name>
</gene>
<organism evidence="2 3">
    <name type="scientific">Oryza sativa subsp. japonica</name>
    <name type="common">Rice</name>
    <dbReference type="NCBI Taxonomy" id="39947"/>
    <lineage>
        <taxon>Eukaryota</taxon>
        <taxon>Viridiplantae</taxon>
        <taxon>Streptophyta</taxon>
        <taxon>Embryophyta</taxon>
        <taxon>Tracheophyta</taxon>
        <taxon>Spermatophyta</taxon>
        <taxon>Magnoliopsida</taxon>
        <taxon>Liliopsida</taxon>
        <taxon>Poales</taxon>
        <taxon>Poaceae</taxon>
        <taxon>BOP clade</taxon>
        <taxon>Oryzoideae</taxon>
        <taxon>Oryzeae</taxon>
        <taxon>Oryzinae</taxon>
        <taxon>Oryza</taxon>
        <taxon>Oryza sativa</taxon>
    </lineage>
</organism>
<feature type="signal peptide" evidence="1">
    <location>
        <begin position="1"/>
        <end position="35"/>
    </location>
</feature>